<dbReference type="InterPro" id="IPR007295">
    <property type="entry name" value="DUF402"/>
</dbReference>
<evidence type="ECO:0000313" key="2">
    <source>
        <dbReference type="EMBL" id="RAV20804.1"/>
    </source>
</evidence>
<name>A0A329MLY7_9BACL</name>
<protein>
    <submittedName>
        <fullName evidence="2">DUF402 domain-containing protein</fullName>
    </submittedName>
</protein>
<keyword evidence="3" id="KW-1185">Reference proteome</keyword>
<evidence type="ECO:0000259" key="1">
    <source>
        <dbReference type="Pfam" id="PF04167"/>
    </source>
</evidence>
<dbReference type="AlphaFoldDB" id="A0A329MLY7"/>
<sequence>MKRKYSDRANWRRVLDKRFHVSFVEEPGFTGYVSLFHILQVRDPLWKHYDEKVVCVADAGYKWLQHFPKNANYALTSMYDNKDNVVQWYIDICNVQGVTDHGVPWFDDLYLDLVVLPTGELYLLDEEELNEALANGSVTQREYDLAWAEANRLIGEYQNGGIKLLNIADRDLHRWE</sequence>
<dbReference type="Gene3D" id="2.40.380.10">
    <property type="entry name" value="FomD-like"/>
    <property type="match status" value="1"/>
</dbReference>
<evidence type="ECO:0000313" key="3">
    <source>
        <dbReference type="Proteomes" id="UP000250369"/>
    </source>
</evidence>
<dbReference type="Proteomes" id="UP000250369">
    <property type="component" value="Unassembled WGS sequence"/>
</dbReference>
<dbReference type="RefSeq" id="WP_113031662.1">
    <property type="nucleotide sequence ID" value="NZ_QMFB01000007.1"/>
</dbReference>
<reference evidence="2 3" key="1">
    <citation type="journal article" date="2009" name="Int. J. Syst. Evol. Microbiol.">
        <title>Paenibacillus contaminans sp. nov., isolated from a contaminated laboratory plate.</title>
        <authorList>
            <person name="Chou J.H."/>
            <person name="Lee J.H."/>
            <person name="Lin M.C."/>
            <person name="Chang P.S."/>
            <person name="Arun A.B."/>
            <person name="Young C.C."/>
            <person name="Chen W.M."/>
        </authorList>
    </citation>
    <scope>NUCLEOTIDE SEQUENCE [LARGE SCALE GENOMIC DNA]</scope>
    <source>
        <strain evidence="2 3">CKOBP-6</strain>
    </source>
</reference>
<dbReference type="OrthoDB" id="2002222at2"/>
<dbReference type="Pfam" id="PF04167">
    <property type="entry name" value="DUF402"/>
    <property type="match status" value="1"/>
</dbReference>
<proteinExistence type="predicted"/>
<gene>
    <name evidence="2" type="ORF">DQG23_13625</name>
</gene>
<dbReference type="PANTHER" id="PTHR41271:SF1">
    <property type="entry name" value="DUF402 DOMAIN-CONTAINING PROTEIN"/>
    <property type="match status" value="1"/>
</dbReference>
<dbReference type="SUPFAM" id="SSF159234">
    <property type="entry name" value="FomD-like"/>
    <property type="match status" value="1"/>
</dbReference>
<dbReference type="PANTHER" id="PTHR41271">
    <property type="entry name" value="DUF402 DOMAIN-CONTAINING PROTEIN"/>
    <property type="match status" value="1"/>
</dbReference>
<accession>A0A329MLY7</accession>
<dbReference type="InterPro" id="IPR035930">
    <property type="entry name" value="FomD-like_sf"/>
</dbReference>
<organism evidence="2 3">
    <name type="scientific">Paenibacillus contaminans</name>
    <dbReference type="NCBI Taxonomy" id="450362"/>
    <lineage>
        <taxon>Bacteria</taxon>
        <taxon>Bacillati</taxon>
        <taxon>Bacillota</taxon>
        <taxon>Bacilli</taxon>
        <taxon>Bacillales</taxon>
        <taxon>Paenibacillaceae</taxon>
        <taxon>Paenibacillus</taxon>
    </lineage>
</organism>
<dbReference type="EMBL" id="QMFB01000007">
    <property type="protein sequence ID" value="RAV20804.1"/>
    <property type="molecule type" value="Genomic_DNA"/>
</dbReference>
<feature type="domain" description="DUF402" evidence="1">
    <location>
        <begin position="58"/>
        <end position="161"/>
    </location>
</feature>
<comment type="caution">
    <text evidence="2">The sequence shown here is derived from an EMBL/GenBank/DDBJ whole genome shotgun (WGS) entry which is preliminary data.</text>
</comment>